<dbReference type="EMBL" id="KZ819190">
    <property type="protein sequence ID" value="PWZ01623.1"/>
    <property type="molecule type" value="Genomic_DNA"/>
</dbReference>
<dbReference type="Proteomes" id="UP000246740">
    <property type="component" value="Unassembled WGS sequence"/>
</dbReference>
<protein>
    <submittedName>
        <fullName evidence="2">Uncharacterized protein</fullName>
    </submittedName>
</protein>
<feature type="compositionally biased region" description="Basic and acidic residues" evidence="1">
    <location>
        <begin position="77"/>
        <end position="101"/>
    </location>
</feature>
<sequence>MGTDQLRQGCGQRPDTEGEGGNMRGREGERERERVGLSGGDVGCGGWYSGDKTADKASAGNVWQGREWWKGAPVGAEEGKEEKESGYRAEERNDTEVDAVEHAGVGTRK</sequence>
<evidence type="ECO:0000313" key="2">
    <source>
        <dbReference type="EMBL" id="PWZ01623.1"/>
    </source>
</evidence>
<feature type="compositionally biased region" description="Basic and acidic residues" evidence="1">
    <location>
        <begin position="24"/>
        <end position="35"/>
    </location>
</feature>
<organism evidence="2 3">
    <name type="scientific">Testicularia cyperi</name>
    <dbReference type="NCBI Taxonomy" id="1882483"/>
    <lineage>
        <taxon>Eukaryota</taxon>
        <taxon>Fungi</taxon>
        <taxon>Dikarya</taxon>
        <taxon>Basidiomycota</taxon>
        <taxon>Ustilaginomycotina</taxon>
        <taxon>Ustilaginomycetes</taxon>
        <taxon>Ustilaginales</taxon>
        <taxon>Anthracoideaceae</taxon>
        <taxon>Testicularia</taxon>
    </lineage>
</organism>
<gene>
    <name evidence="2" type="ORF">BCV70DRAFT_77784</name>
</gene>
<dbReference type="InParanoid" id="A0A317XUZ2"/>
<feature type="region of interest" description="Disordered" evidence="1">
    <location>
        <begin position="1"/>
        <end position="109"/>
    </location>
</feature>
<reference evidence="2 3" key="1">
    <citation type="journal article" date="2018" name="Mol. Biol. Evol.">
        <title>Broad Genomic Sampling Reveals a Smut Pathogenic Ancestry of the Fungal Clade Ustilaginomycotina.</title>
        <authorList>
            <person name="Kijpornyongpan T."/>
            <person name="Mondo S.J."/>
            <person name="Barry K."/>
            <person name="Sandor L."/>
            <person name="Lee J."/>
            <person name="Lipzen A."/>
            <person name="Pangilinan J."/>
            <person name="LaButti K."/>
            <person name="Hainaut M."/>
            <person name="Henrissat B."/>
            <person name="Grigoriev I.V."/>
            <person name="Spatafora J.W."/>
            <person name="Aime M.C."/>
        </authorList>
    </citation>
    <scope>NUCLEOTIDE SEQUENCE [LARGE SCALE GENOMIC DNA]</scope>
    <source>
        <strain evidence="2 3">MCA 3645</strain>
    </source>
</reference>
<accession>A0A317XUZ2</accession>
<feature type="compositionally biased region" description="Gly residues" evidence="1">
    <location>
        <begin position="37"/>
        <end position="48"/>
    </location>
</feature>
<proteinExistence type="predicted"/>
<dbReference type="AlphaFoldDB" id="A0A317XUZ2"/>
<evidence type="ECO:0000313" key="3">
    <source>
        <dbReference type="Proteomes" id="UP000246740"/>
    </source>
</evidence>
<name>A0A317XUZ2_9BASI</name>
<keyword evidence="3" id="KW-1185">Reference proteome</keyword>
<evidence type="ECO:0000256" key="1">
    <source>
        <dbReference type="SAM" id="MobiDB-lite"/>
    </source>
</evidence>